<dbReference type="AlphaFoldDB" id="A0A5C7J367"/>
<accession>A0A5C7J367</accession>
<name>A0A5C7J367_9BACT</name>
<evidence type="ECO:0000313" key="2">
    <source>
        <dbReference type="Proteomes" id="UP000321026"/>
    </source>
</evidence>
<reference evidence="1 2" key="1">
    <citation type="submission" date="2018-09" db="EMBL/GenBank/DDBJ databases">
        <title>Metagenome Assembled Genomes from an Advanced Water Purification Facility.</title>
        <authorList>
            <person name="Stamps B.W."/>
            <person name="Spear J.R."/>
        </authorList>
    </citation>
    <scope>NUCLEOTIDE SEQUENCE [LARGE SCALE GENOMIC DNA]</scope>
    <source>
        <strain evidence="1">Bin_63_2</strain>
    </source>
</reference>
<protein>
    <submittedName>
        <fullName evidence="1">Uncharacterized protein</fullName>
    </submittedName>
</protein>
<comment type="caution">
    <text evidence="1">The sequence shown here is derived from an EMBL/GenBank/DDBJ whole genome shotgun (WGS) entry which is preliminary data.</text>
</comment>
<dbReference type="EMBL" id="SSDS01000102">
    <property type="protein sequence ID" value="TXG75819.1"/>
    <property type="molecule type" value="Genomic_DNA"/>
</dbReference>
<organism evidence="1 2">
    <name type="scientific">Candidatus Dojkabacteria bacterium</name>
    <dbReference type="NCBI Taxonomy" id="2099670"/>
    <lineage>
        <taxon>Bacteria</taxon>
        <taxon>Candidatus Dojkabacteria</taxon>
    </lineage>
</organism>
<dbReference type="Proteomes" id="UP000321026">
    <property type="component" value="Unassembled WGS sequence"/>
</dbReference>
<proteinExistence type="predicted"/>
<sequence>MSQKITTEALLFYVPFFHQAVESEERLLLGDLSAEEINFHETQVYFKHFVLDKIVAMSEALIISELNKIISGSHLKYSKDLFDILYYAGLNGLSRGLQKFDTSMTNVSATNYLFQWFTVYAKRELNTLEAPYGIAPSRFQKYKKISAVRKSLSARLQREVSNEEVFQYFQSGAADVKNMNGPLNKPKRSAANQLITLALIEEQEEFESKYMYTQLFDPTDETAQELKVSIPQRDVFDESIFGIFIKEHPVTAEAKAALLSELQYSDVSSEYSEILKNLSTSEYRSLISAWKNLIKDPDGPFFSFLTSQNIDDFTQLDIQDVLSNIEILNSKTSSKKYEHLFIETEN</sequence>
<evidence type="ECO:0000313" key="1">
    <source>
        <dbReference type="EMBL" id="TXG75819.1"/>
    </source>
</evidence>
<gene>
    <name evidence="1" type="ORF">E6Q11_06495</name>
</gene>